<dbReference type="Pfam" id="PF04597">
    <property type="entry name" value="Ribophorin_I"/>
    <property type="match status" value="1"/>
</dbReference>
<evidence type="ECO:0000256" key="2">
    <source>
        <dbReference type="ARBA" id="ARBA00004115"/>
    </source>
</evidence>
<evidence type="ECO:0000256" key="8">
    <source>
        <dbReference type="ARBA" id="ARBA00022824"/>
    </source>
</evidence>
<evidence type="ECO:0000256" key="10">
    <source>
        <dbReference type="ARBA" id="ARBA00023136"/>
    </source>
</evidence>
<evidence type="ECO:0000256" key="6">
    <source>
        <dbReference type="ARBA" id="ARBA00022692"/>
    </source>
</evidence>
<feature type="chain" id="PRO_5044970392" description="Dolichyl-diphosphooligosaccharide--protein glycosyltransferase subunit 1" evidence="12">
    <location>
        <begin position="20"/>
        <end position="593"/>
    </location>
</feature>
<keyword evidence="6 12" id="KW-0812">Transmembrane</keyword>
<comment type="similarity">
    <text evidence="4 12">Belongs to the OST1 family.</text>
</comment>
<evidence type="ECO:0000256" key="9">
    <source>
        <dbReference type="ARBA" id="ARBA00022989"/>
    </source>
</evidence>
<gene>
    <name evidence="13" type="ORF">CVLEPA_LOCUS20089</name>
</gene>
<reference evidence="13 14" key="1">
    <citation type="submission" date="2024-02" db="EMBL/GenBank/DDBJ databases">
        <authorList>
            <person name="Daric V."/>
            <person name="Darras S."/>
        </authorList>
    </citation>
    <scope>NUCLEOTIDE SEQUENCE [LARGE SCALE GENOMIC DNA]</scope>
</reference>
<dbReference type="PANTHER" id="PTHR21049:SF0">
    <property type="entry name" value="DOLICHYL-DIPHOSPHOOLIGOSACCHARIDE--PROTEIN GLYCOSYLTRANSFERASE SUBUNIT 1"/>
    <property type="match status" value="1"/>
</dbReference>
<organism evidence="13 14">
    <name type="scientific">Clavelina lepadiformis</name>
    <name type="common">Light-bulb sea squirt</name>
    <name type="synonym">Ascidia lepadiformis</name>
    <dbReference type="NCBI Taxonomy" id="159417"/>
    <lineage>
        <taxon>Eukaryota</taxon>
        <taxon>Metazoa</taxon>
        <taxon>Chordata</taxon>
        <taxon>Tunicata</taxon>
        <taxon>Ascidiacea</taxon>
        <taxon>Aplousobranchia</taxon>
        <taxon>Clavelinidae</taxon>
        <taxon>Clavelina</taxon>
    </lineage>
</organism>
<evidence type="ECO:0000256" key="12">
    <source>
        <dbReference type="RuleBase" id="RU361143"/>
    </source>
</evidence>
<evidence type="ECO:0000256" key="11">
    <source>
        <dbReference type="ARBA" id="ARBA00046898"/>
    </source>
</evidence>
<comment type="caution">
    <text evidence="13">The sequence shown here is derived from an EMBL/GenBank/DDBJ whole genome shotgun (WGS) entry which is preliminary data.</text>
</comment>
<keyword evidence="8 12" id="KW-0256">Endoplasmic reticulum</keyword>
<comment type="pathway">
    <text evidence="3 12">Protein modification; protein glycosylation.</text>
</comment>
<name>A0ABP0GB36_CLALP</name>
<comment type="subcellular location">
    <subcellularLocation>
        <location evidence="2 12">Endoplasmic reticulum membrane</location>
        <topology evidence="2 12">Single-pass type I membrane protein</topology>
    </subcellularLocation>
</comment>
<evidence type="ECO:0000313" key="13">
    <source>
        <dbReference type="EMBL" id="CAK8688051.1"/>
    </source>
</evidence>
<evidence type="ECO:0000256" key="1">
    <source>
        <dbReference type="ARBA" id="ARBA00002791"/>
    </source>
</evidence>
<proteinExistence type="inferred from homology"/>
<dbReference type="EMBL" id="CAWYQH010000108">
    <property type="protein sequence ID" value="CAK8688051.1"/>
    <property type="molecule type" value="Genomic_DNA"/>
</dbReference>
<dbReference type="InterPro" id="IPR007676">
    <property type="entry name" value="Ribophorin_I"/>
</dbReference>
<evidence type="ECO:0000313" key="14">
    <source>
        <dbReference type="Proteomes" id="UP001642483"/>
    </source>
</evidence>
<comment type="function">
    <text evidence="1 12">Subunit of the oligosaccharyl transferase (OST) complex that catalyzes the initial transfer of a defined glycan (Glc(3)Man(9)GlcNAc(2) in eukaryotes) from the lipid carrier dolichol-pyrophosphate to an asparagine residue within an Asn-X-Ser/Thr consensus motif in nascent polypeptide chains, the first step in protein N-glycosylation. N-glycosylation occurs cotranslationally and the complex associates with the Sec61 complex at the channel-forming translocon complex that mediates protein translocation across the endoplasmic reticulum (ER). All subunits are required for a maximal enzyme activity.</text>
</comment>
<keyword evidence="9 12" id="KW-1133">Transmembrane helix</keyword>
<sequence>MRVINILSIGFVYFVLASAELINEDVNRVIDLRSHLVKVTTTVTLRNRGGPVSEFKFIVDPTHNKQLAHISFTQADDEGKVLKKVSSGSDDKLFTVSLPSKLENDGTFRFTAEEVYANALSPFPKEITQSQNQLMVYRGNHFYYSPYKSDSQSTAVELPSKTVESFTKFGNPEKEETTIKYEGTKDFDNVPPNSQNSMKIHFENNNPFLTVSQLTRVVEVSHWGNIAVEESIDVRHTGAKLKGSFSRYDYQRMPNSGAASVKSFKTILPAAASDVYYRDEIGNISTSNLLKTDDSVEFEIRPRYPLFGGWKTFYYFGYNLPSYVHIFIRGDLHALKMRFVDHVMDDQMIEDFTLKIILPEGAKNIKLDTPYPAERLPDQLHHTYLDTVGRPVIIVRKSNLVEQHIEDFVLSYNFNRMLLLQEPLLISAAFFLLFFTVLIIVRLDFSIAYDQASEAKMRVQGVIEQVQALQARREKCYEAYEAAVSKYKASKDHTTFVNTRKSIEKDHKEATNNIQQLVMKVREDAIDTADKVGNLNHIDGTLRDKYSSMMQLAEKLISKKVSRDQYVDQSGKLNKSIDDLKEKASETVDNLLV</sequence>
<evidence type="ECO:0000256" key="5">
    <source>
        <dbReference type="ARBA" id="ARBA00017611"/>
    </source>
</evidence>
<evidence type="ECO:0000256" key="4">
    <source>
        <dbReference type="ARBA" id="ARBA00008905"/>
    </source>
</evidence>
<feature type="transmembrane region" description="Helical" evidence="12">
    <location>
        <begin position="424"/>
        <end position="443"/>
    </location>
</feature>
<evidence type="ECO:0000256" key="3">
    <source>
        <dbReference type="ARBA" id="ARBA00004922"/>
    </source>
</evidence>
<evidence type="ECO:0000256" key="7">
    <source>
        <dbReference type="ARBA" id="ARBA00022729"/>
    </source>
</evidence>
<comment type="subunit">
    <text evidence="11">Component of the oligosaccharyltransferase (OST) complex. OST exists in two different complex forms which contain common core subunits RPN1, RPN2, OST48, OST4, DAD1 and TMEM258, either STT3A or STT3B as catalytic subunits, and form-specific accessory subunits. STT3A complex assembly occurs through the formation of 3 subcomplexes. Subcomplex 1 contains RPN1 and TMEM258, subcomplex 2 contains the STT3A-specific subunits STT3A, DC2/OSTC, and KCP2 as well as the core subunit OST4, and subcomplex 3 contains RPN2, DAD1, and OST48. The STT3A complex can form stable complexes with the Sec61 complex or with both the Sec61 and TRAP complexes. Interacts with TMEM35A/NACHO.</text>
</comment>
<feature type="signal peptide" evidence="12">
    <location>
        <begin position="1"/>
        <end position="19"/>
    </location>
</feature>
<accession>A0ABP0GB36</accession>
<keyword evidence="7 12" id="KW-0732">Signal</keyword>
<dbReference type="Proteomes" id="UP001642483">
    <property type="component" value="Unassembled WGS sequence"/>
</dbReference>
<protein>
    <recommendedName>
        <fullName evidence="5 12">Dolichyl-diphosphooligosaccharide--protein glycosyltransferase subunit 1</fullName>
    </recommendedName>
</protein>
<dbReference type="PANTHER" id="PTHR21049">
    <property type="entry name" value="RIBOPHORIN I"/>
    <property type="match status" value="1"/>
</dbReference>
<keyword evidence="14" id="KW-1185">Reference proteome</keyword>
<keyword evidence="10 12" id="KW-0472">Membrane</keyword>